<feature type="compositionally biased region" description="Polar residues" evidence="1">
    <location>
        <begin position="1906"/>
        <end position="1915"/>
    </location>
</feature>
<feature type="compositionally biased region" description="Acidic residues" evidence="1">
    <location>
        <begin position="218"/>
        <end position="239"/>
    </location>
</feature>
<feature type="compositionally biased region" description="Basic and acidic residues" evidence="1">
    <location>
        <begin position="756"/>
        <end position="767"/>
    </location>
</feature>
<feature type="compositionally biased region" description="Low complexity" evidence="1">
    <location>
        <begin position="1612"/>
        <end position="1633"/>
    </location>
</feature>
<proteinExistence type="predicted"/>
<comment type="caution">
    <text evidence="2">The sequence shown here is derived from an EMBL/GenBank/DDBJ whole genome shotgun (WGS) entry which is preliminary data.</text>
</comment>
<feature type="compositionally biased region" description="Low complexity" evidence="1">
    <location>
        <begin position="1398"/>
        <end position="1409"/>
    </location>
</feature>
<evidence type="ECO:0000256" key="1">
    <source>
        <dbReference type="SAM" id="MobiDB-lite"/>
    </source>
</evidence>
<feature type="compositionally biased region" description="Basic and acidic residues" evidence="1">
    <location>
        <begin position="330"/>
        <end position="340"/>
    </location>
</feature>
<feature type="region of interest" description="Disordered" evidence="1">
    <location>
        <begin position="1213"/>
        <end position="1233"/>
    </location>
</feature>
<feature type="region of interest" description="Disordered" evidence="1">
    <location>
        <begin position="147"/>
        <end position="605"/>
    </location>
</feature>
<name>A0AAV5GVR6_9BASI</name>
<feature type="region of interest" description="Disordered" evidence="1">
    <location>
        <begin position="1156"/>
        <end position="1184"/>
    </location>
</feature>
<feature type="compositionally biased region" description="Basic and acidic residues" evidence="1">
    <location>
        <begin position="293"/>
        <end position="302"/>
    </location>
</feature>
<organism evidence="2 3">
    <name type="scientific">Rhodotorula paludigena</name>
    <dbReference type="NCBI Taxonomy" id="86838"/>
    <lineage>
        <taxon>Eukaryota</taxon>
        <taxon>Fungi</taxon>
        <taxon>Dikarya</taxon>
        <taxon>Basidiomycota</taxon>
        <taxon>Pucciniomycotina</taxon>
        <taxon>Microbotryomycetes</taxon>
        <taxon>Sporidiobolales</taxon>
        <taxon>Sporidiobolaceae</taxon>
        <taxon>Rhodotorula</taxon>
    </lineage>
</organism>
<feature type="region of interest" description="Disordered" evidence="1">
    <location>
        <begin position="2100"/>
        <end position="2130"/>
    </location>
</feature>
<feature type="compositionally biased region" description="Low complexity" evidence="1">
    <location>
        <begin position="1690"/>
        <end position="1702"/>
    </location>
</feature>
<feature type="compositionally biased region" description="Pro residues" evidence="1">
    <location>
        <begin position="550"/>
        <end position="562"/>
    </location>
</feature>
<feature type="region of interest" description="Disordered" evidence="1">
    <location>
        <begin position="97"/>
        <end position="118"/>
    </location>
</feature>
<dbReference type="Proteomes" id="UP001342314">
    <property type="component" value="Unassembled WGS sequence"/>
</dbReference>
<accession>A0AAV5GVR6</accession>
<reference evidence="2 3" key="1">
    <citation type="submission" date="2021-12" db="EMBL/GenBank/DDBJ databases">
        <title>High titer production of polyol ester of fatty acids by Rhodotorula paludigena BS15 towards product separation-free biomass refinery.</title>
        <authorList>
            <person name="Mano J."/>
            <person name="Ono H."/>
            <person name="Tanaka T."/>
            <person name="Naito K."/>
            <person name="Sushida H."/>
            <person name="Ike M."/>
            <person name="Tokuyasu K."/>
            <person name="Kitaoka M."/>
        </authorList>
    </citation>
    <scope>NUCLEOTIDE SEQUENCE [LARGE SCALE GENOMIC DNA]</scope>
    <source>
        <strain evidence="2 3">BS15</strain>
    </source>
</reference>
<evidence type="ECO:0000313" key="3">
    <source>
        <dbReference type="Proteomes" id="UP001342314"/>
    </source>
</evidence>
<gene>
    <name evidence="2" type="ORF">Rhopal_007457-T1</name>
</gene>
<feature type="region of interest" description="Disordered" evidence="1">
    <location>
        <begin position="1039"/>
        <end position="1082"/>
    </location>
</feature>
<feature type="compositionally biased region" description="Acidic residues" evidence="1">
    <location>
        <begin position="726"/>
        <end position="755"/>
    </location>
</feature>
<feature type="compositionally biased region" description="Acidic residues" evidence="1">
    <location>
        <begin position="504"/>
        <end position="516"/>
    </location>
</feature>
<dbReference type="EMBL" id="BQKY01000017">
    <property type="protein sequence ID" value="GJN94378.1"/>
    <property type="molecule type" value="Genomic_DNA"/>
</dbReference>
<evidence type="ECO:0008006" key="4">
    <source>
        <dbReference type="Google" id="ProtNLM"/>
    </source>
</evidence>
<evidence type="ECO:0000313" key="2">
    <source>
        <dbReference type="EMBL" id="GJN94378.1"/>
    </source>
</evidence>
<feature type="compositionally biased region" description="Basic and acidic residues" evidence="1">
    <location>
        <begin position="1727"/>
        <end position="1737"/>
    </location>
</feature>
<feature type="compositionally biased region" description="Low complexity" evidence="1">
    <location>
        <begin position="1475"/>
        <end position="1486"/>
    </location>
</feature>
<feature type="region of interest" description="Disordered" evidence="1">
    <location>
        <begin position="1803"/>
        <end position="1980"/>
    </location>
</feature>
<feature type="compositionally biased region" description="Acidic residues" evidence="1">
    <location>
        <begin position="778"/>
        <end position="787"/>
    </location>
</feature>
<keyword evidence="3" id="KW-1185">Reference proteome</keyword>
<feature type="compositionally biased region" description="Low complexity" evidence="1">
    <location>
        <begin position="34"/>
        <end position="45"/>
    </location>
</feature>
<feature type="region of interest" description="Disordered" evidence="1">
    <location>
        <begin position="862"/>
        <end position="910"/>
    </location>
</feature>
<feature type="compositionally biased region" description="Acidic residues" evidence="1">
    <location>
        <begin position="1819"/>
        <end position="1829"/>
    </location>
</feature>
<feature type="compositionally biased region" description="Low complexity" evidence="1">
    <location>
        <begin position="1"/>
        <end position="12"/>
    </location>
</feature>
<feature type="region of interest" description="Disordered" evidence="1">
    <location>
        <begin position="1361"/>
        <end position="1522"/>
    </location>
</feature>
<feature type="compositionally biased region" description="Basic and acidic residues" evidence="1">
    <location>
        <begin position="1667"/>
        <end position="1681"/>
    </location>
</feature>
<feature type="compositionally biased region" description="Low complexity" evidence="1">
    <location>
        <begin position="1214"/>
        <end position="1229"/>
    </location>
</feature>
<feature type="compositionally biased region" description="Polar residues" evidence="1">
    <location>
        <begin position="1563"/>
        <end position="1575"/>
    </location>
</feature>
<feature type="compositionally biased region" description="Low complexity" evidence="1">
    <location>
        <begin position="1803"/>
        <end position="1818"/>
    </location>
</feature>
<sequence>MASYGTPSQPRRPTQPPATGPSLATPHHRPSPSSPSYPTSLRPSLFHARPSPLSHAQVAHSPVTAVATPPTLSAAARLSAPTNTPSSAYLSRTLLASSATSASTAGPVPHSKLNGIGHGKSNNPFETLSAPAFDSFISSLTTSIRSALQPPVGVELPSVRRARERAERAKEREEAQRLREEAARERERRRAEEEERRERVESGAEDVFGQVRALGGHDEEEEEDVDMADDGEVREEDFAESAAVYPDLSAYKASQPESAYSLPSLGHTRTPSAEEPLVLSSSASPEPTTADLLMRERPDPDRAPLFVPRAAESVSAPSSDADGATVDGTRAYDERDREETYGLDTAPSAEEHDDEVEQPSPRLDSERELDPDALDEGVKPVERAEAPAGIEYRYSDEEDVEVEADDEIEEDEDEEDERAPRRDPFGRPDVQYRMQRGAAEGDIDDEDEDAAGFADEEEVDGEEEYYAPDDDGSAADMQNASVGSAMDSAEAEWAGRGSARFVVEQDEDEIEPEQEDTPPPGSPAGVQRTEAGTELIELDSSSDEGDAGLPSPPPVQRPPRPISPTLSPARTDTATLPLPHRAMYGATAPPASEPEQPELSAQDAATLEAVLPPWFSVPSATLPVPSASIAAEDEGVSSAALADVEDELETGDSSVELTAQEQAHAPVANVEQLIEEDALLLIQDTEQSEPTTDTAMQVDGAEAIDEIEFFGQGVPGDEVEPGREEPEVDTAMEVEQEDAESEISLEQLYADEDSEDLRPRIPYEAKGKGRAPPTPSEPEAEEDDFDDASSAVSFTSADVRDHLAEWLEKGRPALRDYEPDDLAEKLVELDEQINRARESGSKILLLLEQQFNDMYELYDALVQTEDEDEDDRRDLQDDTRRDREDSPDRSAFDRPETIDDEDDDTSAAARAGLDDIASRLVERYEAGFSDPLLVPTSAHSQTQGGDFAITATILSPVRTTTFDDDPAPDGSTAAQLDVDAVEPSSGTQPDEVLAASAAQPTSSAFSASAAPPTMLVERAPPHAAPASALHEHQLSEHFQLEPGPAPSFDSPVRYKPVPTEHNVDSPVHSDDERSDPTETEAPVRVGVADEELRDGRLVGRFAPLDRMQDASATGRDETQAAPSSGGLVVVDDDEEVPTASPARHAVNDVSHATVNAFDAAPPPTRLVGASPPPVSSADETQPPIINGVAPPRNPDILPDVTPFSTPAVRLDTPAASTGAATESVTASSSEQLAPAPLENPVVPVSSPPFAVTEPTTQTPKRSPALAPLLSEPALSSHFQLEPGPAPAFDSAVRYESVAAEHGVDSPVYSDEERGDPTLADEAPIRVGVTEEESQDATFVASMQPTGESITVSAASMAEVSDYTSAPSGGEGLIVLDDDAPFSVPPSETAAVLAPPSPTRSSPPAEAATAILGATPPPLAVQDREQPPIVAGVAPPQNPDIAVPTSSAGNDPQLAASADATRSAPGQSADTAGSNAEADASTSAAGSDAGGDELRFEDYLAFDAADDGQNDGAVIDVDDQSDSQPVAEFASVPVLGLPNNVDFATSGALVVDEADEEDEAGPTTAPTSGAQASDASNALVEAETVTETSVDPIEVGEPPEQVEDSSTLPGGMDSAVDALDAAAAVDAPSQAPSSEPISYRSEDERDELEEQDEEEDQLANEAETTPLKADRNEALHGEHLSENTDPAQHVAAASVELAAAASSPHVVNVQDAGEWDPSTPIRFGKAVQQEEHVDHHEPAGAPSYAPQVEEPPTTDEERQRYSVEATEVDTDGDGIGPTEVQSVREASVSTANSADDVAASLLASSRAPTVDLDAPGVADEPAEADEEGDEIVVTGRPSRAKAVDKVVESVAARTSPRRTRSSTKAAVDVPEAPPSPVRRSSRLAPETPAPASPRTKRSRPSEGATPDDSNATSSSSKRPRRSMGSTLRAGERASSPVLADSETVRVTRSTGLRLHHHRHAGGSLAPDAPPTPSRRTSTNAAVGDAPLTRSRCSFQRLKVHSRSDASAAPYLFNVPACALSSTIAQNTMREFGVENLGPVEDADECEGIQLGGKTAQDANAVEVMRRRHSAMVPHDDVLTAVRRIVGQDLWDEGACEVLPREELERAGSKRAAANEGEQNGETPGGRAKRRR</sequence>
<feature type="compositionally biased region" description="Acidic residues" evidence="1">
    <location>
        <begin position="536"/>
        <end position="546"/>
    </location>
</feature>
<feature type="compositionally biased region" description="Basic and acidic residues" evidence="1">
    <location>
        <begin position="872"/>
        <end position="897"/>
    </location>
</feature>
<protein>
    <recommendedName>
        <fullName evidence="4">Proteophosphoglycan ppg4</fullName>
    </recommendedName>
</protein>
<feature type="compositionally biased region" description="Acidic residues" evidence="1">
    <location>
        <begin position="1643"/>
        <end position="1657"/>
    </location>
</feature>
<feature type="region of interest" description="Disordered" evidence="1">
    <location>
        <begin position="1548"/>
        <end position="1791"/>
    </location>
</feature>
<feature type="region of interest" description="Disordered" evidence="1">
    <location>
        <begin position="1"/>
        <end position="63"/>
    </location>
</feature>
<feature type="compositionally biased region" description="Polar residues" evidence="1">
    <location>
        <begin position="565"/>
        <end position="574"/>
    </location>
</feature>
<feature type="compositionally biased region" description="Acidic residues" evidence="1">
    <location>
        <begin position="396"/>
        <end position="417"/>
    </location>
</feature>
<feature type="region of interest" description="Disordered" evidence="1">
    <location>
        <begin position="712"/>
        <end position="793"/>
    </location>
</feature>
<feature type="compositionally biased region" description="Basic and acidic residues" evidence="1">
    <location>
        <begin position="1061"/>
        <end position="1076"/>
    </location>
</feature>
<feature type="region of interest" description="Disordered" evidence="1">
    <location>
        <begin position="1109"/>
        <end position="1129"/>
    </location>
</feature>
<feature type="compositionally biased region" description="Basic and acidic residues" evidence="1">
    <location>
        <begin position="164"/>
        <end position="202"/>
    </location>
</feature>
<feature type="compositionally biased region" description="Basic and acidic residues" evidence="1">
    <location>
        <begin position="363"/>
        <end position="385"/>
    </location>
</feature>
<feature type="compositionally biased region" description="Acidic residues" evidence="1">
    <location>
        <begin position="441"/>
        <end position="473"/>
    </location>
</feature>
<feature type="compositionally biased region" description="Polar residues" evidence="1">
    <location>
        <begin position="1463"/>
        <end position="1473"/>
    </location>
</feature>
<feature type="compositionally biased region" description="Pro residues" evidence="1">
    <location>
        <begin position="1160"/>
        <end position="1174"/>
    </location>
</feature>